<evidence type="ECO:0000313" key="8">
    <source>
        <dbReference type="EMBL" id="ENV21888.1"/>
    </source>
</evidence>
<evidence type="ECO:0000256" key="2">
    <source>
        <dbReference type="ARBA" id="ARBA00022475"/>
    </source>
</evidence>
<evidence type="ECO:0000256" key="6">
    <source>
        <dbReference type="SAM" id="Phobius"/>
    </source>
</evidence>
<comment type="subcellular location">
    <subcellularLocation>
        <location evidence="1">Cell membrane</location>
        <topology evidence="1">Multi-pass membrane protein</topology>
    </subcellularLocation>
</comment>
<dbReference type="InterPro" id="IPR000620">
    <property type="entry name" value="EamA_dom"/>
</dbReference>
<evidence type="ECO:0000259" key="7">
    <source>
        <dbReference type="Pfam" id="PF00892"/>
    </source>
</evidence>
<feature type="domain" description="EamA" evidence="7">
    <location>
        <begin position="161"/>
        <end position="296"/>
    </location>
</feature>
<dbReference type="AlphaFoldDB" id="N8YQN4"/>
<evidence type="ECO:0000256" key="5">
    <source>
        <dbReference type="ARBA" id="ARBA00023136"/>
    </source>
</evidence>
<evidence type="ECO:0000313" key="9">
    <source>
        <dbReference type="Proteomes" id="UP000013270"/>
    </source>
</evidence>
<dbReference type="PANTHER" id="PTHR32322">
    <property type="entry name" value="INNER MEMBRANE TRANSPORTER"/>
    <property type="match status" value="1"/>
</dbReference>
<feature type="transmembrane region" description="Helical" evidence="6">
    <location>
        <begin position="191"/>
        <end position="211"/>
    </location>
</feature>
<feature type="transmembrane region" description="Helical" evidence="6">
    <location>
        <begin position="130"/>
        <end position="147"/>
    </location>
</feature>
<dbReference type="RefSeq" id="WP_004830797.1">
    <property type="nucleotide sequence ID" value="NZ_KB849468.1"/>
</dbReference>
<feature type="domain" description="EamA" evidence="7">
    <location>
        <begin position="15"/>
        <end position="146"/>
    </location>
</feature>
<dbReference type="Proteomes" id="UP000013270">
    <property type="component" value="Unassembled WGS sequence"/>
</dbReference>
<comment type="caution">
    <text evidence="8">The sequence shown here is derived from an EMBL/GenBank/DDBJ whole genome shotgun (WGS) entry which is preliminary data.</text>
</comment>
<reference evidence="8 9" key="1">
    <citation type="submission" date="2013-02" db="EMBL/GenBank/DDBJ databases">
        <title>The Genome Sequence of Acinetobacter bereziniae NIPH 3.</title>
        <authorList>
            <consortium name="The Broad Institute Genome Sequencing Platform"/>
            <consortium name="The Broad Institute Genome Sequencing Center for Infectious Disease"/>
            <person name="Cerqueira G."/>
            <person name="Feldgarden M."/>
            <person name="Courvalin P."/>
            <person name="Perichon B."/>
            <person name="Grillot-Courvalin C."/>
            <person name="Clermont D."/>
            <person name="Rocha E."/>
            <person name="Yoon E.-J."/>
            <person name="Nemec A."/>
            <person name="Walker B."/>
            <person name="Young S.K."/>
            <person name="Zeng Q."/>
            <person name="Gargeya S."/>
            <person name="Fitzgerald M."/>
            <person name="Haas B."/>
            <person name="Abouelleil A."/>
            <person name="Alvarado L."/>
            <person name="Arachchi H.M."/>
            <person name="Berlin A.M."/>
            <person name="Chapman S.B."/>
            <person name="Dewar J."/>
            <person name="Goldberg J."/>
            <person name="Griggs A."/>
            <person name="Gujja S."/>
            <person name="Hansen M."/>
            <person name="Howarth C."/>
            <person name="Imamovic A."/>
            <person name="Larimer J."/>
            <person name="McCowan C."/>
            <person name="Murphy C."/>
            <person name="Neiman D."/>
            <person name="Pearson M."/>
            <person name="Priest M."/>
            <person name="Roberts A."/>
            <person name="Saif S."/>
            <person name="Shea T."/>
            <person name="Sisk P."/>
            <person name="Sykes S."/>
            <person name="Wortman J."/>
            <person name="Nusbaum C."/>
            <person name="Birren B."/>
        </authorList>
    </citation>
    <scope>NUCLEOTIDE SEQUENCE [LARGE SCALE GENOMIC DNA]</scope>
    <source>
        <strain evidence="8 9">NIPH 3</strain>
    </source>
</reference>
<dbReference type="GO" id="GO:0005886">
    <property type="term" value="C:plasma membrane"/>
    <property type="evidence" value="ECO:0007669"/>
    <property type="project" value="UniProtKB-SubCell"/>
</dbReference>
<keyword evidence="5 6" id="KW-0472">Membrane</keyword>
<feature type="transmembrane region" description="Helical" evidence="6">
    <location>
        <begin position="105"/>
        <end position="123"/>
    </location>
</feature>
<feature type="transmembrane region" description="Helical" evidence="6">
    <location>
        <begin position="74"/>
        <end position="93"/>
    </location>
</feature>
<dbReference type="SUPFAM" id="SSF103481">
    <property type="entry name" value="Multidrug resistance efflux transporter EmrE"/>
    <property type="match status" value="2"/>
</dbReference>
<feature type="transmembrane region" description="Helical" evidence="6">
    <location>
        <begin position="255"/>
        <end position="273"/>
    </location>
</feature>
<feature type="transmembrane region" description="Helical" evidence="6">
    <location>
        <begin position="279"/>
        <end position="296"/>
    </location>
</feature>
<dbReference type="HOGENOM" id="CLU_033863_4_2_6"/>
<sequence length="321" mass="35673">MNTKRIVWADFTIYLKLTCVAMLWGGTFIAGRVIAFEMPVQIAALMRFIVASILLMIILIKVEGSFKTINLKQHLLTACMGLTGVFAYNIFFFGALSHMLAGRTALFVSLSPILTIIAARIFFKEELSKFNYLGVVLAFFGTLLVVTKGHLFSQLNTSFGTGELMMSCAVLSWVAYTLLCKKIVGLSPLIITTYSTLWGLFFLSMSFIPYLRQWQSFTFHASIYLSVLYLGALGTVLAFVWYAQGIAKIGTSRTIIFNNLVPLFAVLLAFLLLNEPITVAMMVGGAMSFIGVLMTNKKPLNWHDTGYSTDKSANRNRIGFN</sequence>
<evidence type="ECO:0000256" key="4">
    <source>
        <dbReference type="ARBA" id="ARBA00022989"/>
    </source>
</evidence>
<evidence type="ECO:0000256" key="3">
    <source>
        <dbReference type="ARBA" id="ARBA00022692"/>
    </source>
</evidence>
<dbReference type="PANTHER" id="PTHR32322:SF18">
    <property type="entry name" value="S-ADENOSYLMETHIONINE_S-ADENOSYLHOMOCYSTEINE TRANSPORTER"/>
    <property type="match status" value="1"/>
</dbReference>
<proteinExistence type="predicted"/>
<accession>N8YQN4</accession>
<dbReference type="Gene3D" id="1.10.3730.20">
    <property type="match status" value="1"/>
</dbReference>
<dbReference type="InterPro" id="IPR037185">
    <property type="entry name" value="EmrE-like"/>
</dbReference>
<dbReference type="PATRIC" id="fig|1217651.3.peg.2243"/>
<dbReference type="EMBL" id="APPK01000036">
    <property type="protein sequence ID" value="ENV21888.1"/>
    <property type="molecule type" value="Genomic_DNA"/>
</dbReference>
<organism evidence="8 9">
    <name type="scientific">Acinetobacter bereziniae NIPH 3</name>
    <dbReference type="NCBI Taxonomy" id="1217651"/>
    <lineage>
        <taxon>Bacteria</taxon>
        <taxon>Pseudomonadati</taxon>
        <taxon>Pseudomonadota</taxon>
        <taxon>Gammaproteobacteria</taxon>
        <taxon>Moraxellales</taxon>
        <taxon>Moraxellaceae</taxon>
        <taxon>Acinetobacter</taxon>
    </lineage>
</organism>
<gene>
    <name evidence="8" type="ORF">F963_02281</name>
</gene>
<protein>
    <recommendedName>
        <fullName evidence="7">EamA domain-containing protein</fullName>
    </recommendedName>
</protein>
<feature type="transmembrane region" description="Helical" evidence="6">
    <location>
        <begin position="40"/>
        <end position="62"/>
    </location>
</feature>
<name>N8YQN4_ACIBZ</name>
<keyword evidence="2" id="KW-1003">Cell membrane</keyword>
<keyword evidence="3 6" id="KW-0812">Transmembrane</keyword>
<keyword evidence="4 6" id="KW-1133">Transmembrane helix</keyword>
<dbReference type="Pfam" id="PF00892">
    <property type="entry name" value="EamA"/>
    <property type="match status" value="2"/>
</dbReference>
<feature type="transmembrane region" description="Helical" evidence="6">
    <location>
        <begin position="12"/>
        <end position="34"/>
    </location>
</feature>
<dbReference type="InterPro" id="IPR050638">
    <property type="entry name" value="AA-Vitamin_Transporters"/>
</dbReference>
<feature type="transmembrane region" description="Helical" evidence="6">
    <location>
        <begin position="159"/>
        <end position="179"/>
    </location>
</feature>
<evidence type="ECO:0000256" key="1">
    <source>
        <dbReference type="ARBA" id="ARBA00004651"/>
    </source>
</evidence>
<feature type="transmembrane region" description="Helical" evidence="6">
    <location>
        <begin position="223"/>
        <end position="243"/>
    </location>
</feature>